<evidence type="ECO:0008006" key="3">
    <source>
        <dbReference type="Google" id="ProtNLM"/>
    </source>
</evidence>
<dbReference type="EMBL" id="CAKLDM010000001">
    <property type="protein sequence ID" value="CAH0536353.1"/>
    <property type="molecule type" value="Genomic_DNA"/>
</dbReference>
<dbReference type="PANTHER" id="PTHR38784">
    <property type="entry name" value="SUCROSE PHOSPHORYLASE"/>
    <property type="match status" value="1"/>
</dbReference>
<dbReference type="Gene3D" id="3.10.640.10">
    <property type="entry name" value="Restriction endonuclease-like alpha-beta roll domain"/>
    <property type="match status" value="1"/>
</dbReference>
<dbReference type="InterPro" id="IPR009822">
    <property type="entry name" value="YaeQ"/>
</dbReference>
<dbReference type="InterPro" id="IPR011335">
    <property type="entry name" value="Restrct_endonuc-II-like"/>
</dbReference>
<evidence type="ECO:0000313" key="1">
    <source>
        <dbReference type="EMBL" id="CAH0536353.1"/>
    </source>
</evidence>
<reference evidence="1" key="1">
    <citation type="submission" date="2021-11" db="EMBL/GenBank/DDBJ databases">
        <authorList>
            <person name="Rodrigo-Torres L."/>
            <person name="Arahal R. D."/>
            <person name="Lucena T."/>
        </authorList>
    </citation>
    <scope>NUCLEOTIDE SEQUENCE</scope>
    <source>
        <strain evidence="1">CECT 7928</strain>
    </source>
</reference>
<dbReference type="SUPFAM" id="SSF52980">
    <property type="entry name" value="Restriction endonuclease-like"/>
    <property type="match status" value="1"/>
</dbReference>
<comment type="caution">
    <text evidence="1">The sequence shown here is derived from an EMBL/GenBank/DDBJ whole genome shotgun (WGS) entry which is preliminary data.</text>
</comment>
<evidence type="ECO:0000313" key="2">
    <source>
        <dbReference type="Proteomes" id="UP000838748"/>
    </source>
</evidence>
<name>A0ABN8DXR0_9VIBR</name>
<dbReference type="InterPro" id="IPR038590">
    <property type="entry name" value="YaeQ_sf"/>
</dbReference>
<organism evidence="1 2">
    <name type="scientific">Vibrio marisflavi CECT 7928</name>
    <dbReference type="NCBI Taxonomy" id="634439"/>
    <lineage>
        <taxon>Bacteria</taxon>
        <taxon>Pseudomonadati</taxon>
        <taxon>Pseudomonadota</taxon>
        <taxon>Gammaproteobacteria</taxon>
        <taxon>Vibrionales</taxon>
        <taxon>Vibrionaceae</taxon>
        <taxon>Vibrio</taxon>
    </lineage>
</organism>
<accession>A0ABN8DXR0</accession>
<dbReference type="RefSeq" id="WP_237359780.1">
    <property type="nucleotide sequence ID" value="NZ_CAKLDM010000001.1"/>
</dbReference>
<sequence length="180" mass="20746">MALKPTIYKFRISLSDLNTNHYDSLSLTVAQHPSENNQRMLARVLAYCLNSQHSLKFTKGLSTTEQPDMWSHSLDDIILLWIDVGEPDVDRIKKASRKAEQVKVFSFNTKSDLWWEQNQRQIADFANVEVHQFEPGAIEEVAQSLVRGMEMSVMISDESIFIDTDAGSYNLVWKKLQCYE</sequence>
<dbReference type="PIRSF" id="PIRSF011484">
    <property type="entry name" value="YaeQ"/>
    <property type="match status" value="1"/>
</dbReference>
<keyword evidence="2" id="KW-1185">Reference proteome</keyword>
<dbReference type="Proteomes" id="UP000838748">
    <property type="component" value="Unassembled WGS sequence"/>
</dbReference>
<proteinExistence type="predicted"/>
<gene>
    <name evidence="1" type="primary">yaeQ</name>
    <name evidence="1" type="ORF">VMF7928_00365</name>
</gene>
<dbReference type="PANTHER" id="PTHR38784:SF1">
    <property type="entry name" value="SUCROSE PHOSPHORYLASE"/>
    <property type="match status" value="1"/>
</dbReference>
<dbReference type="Pfam" id="PF07152">
    <property type="entry name" value="YaeQ"/>
    <property type="match status" value="1"/>
</dbReference>
<dbReference type="SMART" id="SM01322">
    <property type="entry name" value="YaeQ"/>
    <property type="match status" value="1"/>
</dbReference>
<protein>
    <recommendedName>
        <fullName evidence="3">YaeQ protein</fullName>
    </recommendedName>
</protein>